<evidence type="ECO:0000313" key="3">
    <source>
        <dbReference type="Proteomes" id="UP000287188"/>
    </source>
</evidence>
<keyword evidence="1" id="KW-0472">Membrane</keyword>
<gene>
    <name evidence="2" type="ORF">KDK_55150</name>
</gene>
<name>A0A402ARJ6_9CHLR</name>
<keyword evidence="3" id="KW-1185">Reference proteome</keyword>
<sequence length="93" mass="10219">MDMQPAQKRQPQVRARNTLALTGCIILLLTFLIGLVALIYANYQNSLPSTNQHGFGAYSILFVLITPLLVLAAIGVVTLLSGLVVAWIKKRQR</sequence>
<reference evidence="3" key="1">
    <citation type="submission" date="2018-12" db="EMBL/GenBank/DDBJ databases">
        <title>Tengunoibacter tsumagoiensis gen. nov., sp. nov., Dictyobacter kobayashii sp. nov., D. alpinus sp. nov., and D. joshuensis sp. nov. and description of Dictyobacteraceae fam. nov. within the order Ktedonobacterales isolated from Tengu-no-mugimeshi.</title>
        <authorList>
            <person name="Wang C.M."/>
            <person name="Zheng Y."/>
            <person name="Sakai Y."/>
            <person name="Toyoda A."/>
            <person name="Minakuchi Y."/>
            <person name="Abe K."/>
            <person name="Yokota A."/>
            <person name="Yabe S."/>
        </authorList>
    </citation>
    <scope>NUCLEOTIDE SEQUENCE [LARGE SCALE GENOMIC DNA]</scope>
    <source>
        <strain evidence="3">Uno11</strain>
    </source>
</reference>
<keyword evidence="1" id="KW-0812">Transmembrane</keyword>
<comment type="caution">
    <text evidence="2">The sequence shown here is derived from an EMBL/GenBank/DDBJ whole genome shotgun (WGS) entry which is preliminary data.</text>
</comment>
<dbReference type="RefSeq" id="WP_126553563.1">
    <property type="nucleotide sequence ID" value="NZ_BIFS01000001.1"/>
</dbReference>
<dbReference type="Proteomes" id="UP000287188">
    <property type="component" value="Unassembled WGS sequence"/>
</dbReference>
<feature type="transmembrane region" description="Helical" evidence="1">
    <location>
        <begin position="20"/>
        <end position="43"/>
    </location>
</feature>
<feature type="transmembrane region" description="Helical" evidence="1">
    <location>
        <begin position="55"/>
        <end position="88"/>
    </location>
</feature>
<evidence type="ECO:0000256" key="1">
    <source>
        <dbReference type="SAM" id="Phobius"/>
    </source>
</evidence>
<dbReference type="EMBL" id="BIFS01000001">
    <property type="protein sequence ID" value="GCE21715.1"/>
    <property type="molecule type" value="Genomic_DNA"/>
</dbReference>
<organism evidence="2 3">
    <name type="scientific">Dictyobacter kobayashii</name>
    <dbReference type="NCBI Taxonomy" id="2014872"/>
    <lineage>
        <taxon>Bacteria</taxon>
        <taxon>Bacillati</taxon>
        <taxon>Chloroflexota</taxon>
        <taxon>Ktedonobacteria</taxon>
        <taxon>Ktedonobacterales</taxon>
        <taxon>Dictyobacteraceae</taxon>
        <taxon>Dictyobacter</taxon>
    </lineage>
</organism>
<accession>A0A402ARJ6</accession>
<dbReference type="AlphaFoldDB" id="A0A402ARJ6"/>
<protein>
    <submittedName>
        <fullName evidence="2">Uncharacterized protein</fullName>
    </submittedName>
</protein>
<keyword evidence="1" id="KW-1133">Transmembrane helix</keyword>
<proteinExistence type="predicted"/>
<evidence type="ECO:0000313" key="2">
    <source>
        <dbReference type="EMBL" id="GCE21715.1"/>
    </source>
</evidence>